<dbReference type="SUPFAM" id="SSF103088">
    <property type="entry name" value="OmpA-like"/>
    <property type="match status" value="1"/>
</dbReference>
<dbReference type="CDD" id="cd07185">
    <property type="entry name" value="OmpA_C-like"/>
    <property type="match status" value="1"/>
</dbReference>
<evidence type="ECO:0000259" key="3">
    <source>
        <dbReference type="PROSITE" id="PS51123"/>
    </source>
</evidence>
<dbReference type="InterPro" id="IPR006665">
    <property type="entry name" value="OmpA-like"/>
</dbReference>
<evidence type="ECO:0000256" key="2">
    <source>
        <dbReference type="SAM" id="SignalP"/>
    </source>
</evidence>
<dbReference type="AlphaFoldDB" id="A0A1T5LIV1"/>
<dbReference type="EMBL" id="FUZQ01000006">
    <property type="protein sequence ID" value="SKC75745.1"/>
    <property type="molecule type" value="Genomic_DNA"/>
</dbReference>
<evidence type="ECO:0000313" key="4">
    <source>
        <dbReference type="EMBL" id="SKC75745.1"/>
    </source>
</evidence>
<proteinExistence type="predicted"/>
<dbReference type="InterPro" id="IPR036737">
    <property type="entry name" value="OmpA-like_sf"/>
</dbReference>
<dbReference type="Proteomes" id="UP000189777">
    <property type="component" value="Unassembled WGS sequence"/>
</dbReference>
<dbReference type="OrthoDB" id="5166631at2"/>
<gene>
    <name evidence="4" type="ORF">SAMN04324258_3481</name>
</gene>
<feature type="signal peptide" evidence="2">
    <location>
        <begin position="1"/>
        <end position="29"/>
    </location>
</feature>
<dbReference type="PANTHER" id="PTHR30329:SF21">
    <property type="entry name" value="LIPOPROTEIN YIAD-RELATED"/>
    <property type="match status" value="1"/>
</dbReference>
<protein>
    <submittedName>
        <fullName evidence="4">Outer membrane protein OmpA</fullName>
    </submittedName>
</protein>
<dbReference type="InterPro" id="IPR050330">
    <property type="entry name" value="Bact_OuterMem_StrucFunc"/>
</dbReference>
<dbReference type="PANTHER" id="PTHR30329">
    <property type="entry name" value="STATOR ELEMENT OF FLAGELLAR MOTOR COMPLEX"/>
    <property type="match status" value="1"/>
</dbReference>
<organism evidence="4 5">
    <name type="scientific">Krasilnikoviella flava</name>
    <dbReference type="NCBI Taxonomy" id="526729"/>
    <lineage>
        <taxon>Bacteria</taxon>
        <taxon>Bacillati</taxon>
        <taxon>Actinomycetota</taxon>
        <taxon>Actinomycetes</taxon>
        <taxon>Micrococcales</taxon>
        <taxon>Promicromonosporaceae</taxon>
        <taxon>Krasilnikoviella</taxon>
    </lineage>
</organism>
<dbReference type="Pfam" id="PF00691">
    <property type="entry name" value="OmpA"/>
    <property type="match status" value="1"/>
</dbReference>
<feature type="chain" id="PRO_5039103956" evidence="2">
    <location>
        <begin position="30"/>
        <end position="208"/>
    </location>
</feature>
<evidence type="ECO:0000256" key="1">
    <source>
        <dbReference type="PROSITE-ProRule" id="PRU00473"/>
    </source>
</evidence>
<dbReference type="GO" id="GO:0016020">
    <property type="term" value="C:membrane"/>
    <property type="evidence" value="ECO:0007669"/>
    <property type="project" value="UniProtKB-UniRule"/>
</dbReference>
<name>A0A1T5LIV1_9MICO</name>
<keyword evidence="5" id="KW-1185">Reference proteome</keyword>
<dbReference type="RefSeq" id="WP_079575796.1">
    <property type="nucleotide sequence ID" value="NZ_FUZQ01000006.1"/>
</dbReference>
<dbReference type="STRING" id="526729.SAMN04324258_3481"/>
<evidence type="ECO:0000313" key="5">
    <source>
        <dbReference type="Proteomes" id="UP000189777"/>
    </source>
</evidence>
<keyword evidence="2" id="KW-0732">Signal</keyword>
<keyword evidence="1" id="KW-0472">Membrane</keyword>
<dbReference type="Gene3D" id="3.30.1330.60">
    <property type="entry name" value="OmpA-like domain"/>
    <property type="match status" value="1"/>
</dbReference>
<feature type="domain" description="OmpA-like" evidence="3">
    <location>
        <begin position="91"/>
        <end position="208"/>
    </location>
</feature>
<dbReference type="PROSITE" id="PS51123">
    <property type="entry name" value="OMPA_2"/>
    <property type="match status" value="1"/>
</dbReference>
<reference evidence="4 5" key="1">
    <citation type="submission" date="2017-02" db="EMBL/GenBank/DDBJ databases">
        <authorList>
            <person name="Peterson S.W."/>
        </authorList>
    </citation>
    <scope>NUCLEOTIDE SEQUENCE [LARGE SCALE GENOMIC DNA]</scope>
    <source>
        <strain evidence="4 5">DSM 21481</strain>
    </source>
</reference>
<sequence>MRRPPLARRTAPLATVLTLALTTATLGSAASATSATSADSYDWPTIDSLDLGEPAQEQRVASVTAYVADGSVTRYVVEGSVDPVDDTTTDGGETVVTLSSDILFDSSDASLSKAAKAKIASLVEDAPEGAAVTIDGHTDTVDTDAFNQDLSERRAKAVAGAVGDARGDLKLDVHGYGETQLKEPETGDGEAVAHARAENRRVEIRYGS</sequence>
<accession>A0A1T5LIV1</accession>